<keyword evidence="2" id="KW-1185">Reference proteome</keyword>
<organism evidence="1 2">
    <name type="scientific">Entomophthora muscae</name>
    <dbReference type="NCBI Taxonomy" id="34485"/>
    <lineage>
        <taxon>Eukaryota</taxon>
        <taxon>Fungi</taxon>
        <taxon>Fungi incertae sedis</taxon>
        <taxon>Zoopagomycota</taxon>
        <taxon>Entomophthoromycotina</taxon>
        <taxon>Entomophthoromycetes</taxon>
        <taxon>Entomophthorales</taxon>
        <taxon>Entomophthoraceae</taxon>
        <taxon>Entomophthora</taxon>
    </lineage>
</organism>
<name>A0ACC2UHA7_9FUNG</name>
<proteinExistence type="predicted"/>
<gene>
    <name evidence="1" type="ORF">DSO57_1008256</name>
</gene>
<evidence type="ECO:0000313" key="2">
    <source>
        <dbReference type="Proteomes" id="UP001165960"/>
    </source>
</evidence>
<reference evidence="1" key="1">
    <citation type="submission" date="2022-04" db="EMBL/GenBank/DDBJ databases">
        <title>Genome of the entomopathogenic fungus Entomophthora muscae.</title>
        <authorList>
            <person name="Elya C."/>
            <person name="Lovett B.R."/>
            <person name="Lee E."/>
            <person name="Macias A.M."/>
            <person name="Hajek A.E."/>
            <person name="De Bivort B.L."/>
            <person name="Kasson M.T."/>
            <person name="De Fine Licht H.H."/>
            <person name="Stajich J.E."/>
        </authorList>
    </citation>
    <scope>NUCLEOTIDE SEQUENCE</scope>
    <source>
        <strain evidence="1">Berkeley</strain>
    </source>
</reference>
<protein>
    <submittedName>
        <fullName evidence="1">Uncharacterized protein</fullName>
    </submittedName>
</protein>
<evidence type="ECO:0000313" key="1">
    <source>
        <dbReference type="EMBL" id="KAJ9086026.1"/>
    </source>
</evidence>
<dbReference type="Proteomes" id="UP001165960">
    <property type="component" value="Unassembled WGS sequence"/>
</dbReference>
<sequence>MRLHLGKFSFHTMIPRNPLNIVLLGSEGVGKTSLLNAYTSDGEVKDFNDSLFLTCEKEILINHKSIRLSIQDSKGGEEYFYHRLPLVHEANVVLILFSLGCRFSFNEAFTTFYKESEGCSRKTPIIFVGCKSDLLQDRSCISRLRLMDEAPVSRIEVHERLSGTTASYIECSSKNRTGIDSVFQHAMSCWFLVNRIDSNSFQPIQESAARRRQRHRRTNNDSYSRLLNISPPRISTILKLMRVFM</sequence>
<comment type="caution">
    <text evidence="1">The sequence shown here is derived from an EMBL/GenBank/DDBJ whole genome shotgun (WGS) entry which is preliminary data.</text>
</comment>
<dbReference type="EMBL" id="QTSX02000735">
    <property type="protein sequence ID" value="KAJ9086026.1"/>
    <property type="molecule type" value="Genomic_DNA"/>
</dbReference>
<accession>A0ACC2UHA7</accession>